<dbReference type="Proteomes" id="UP001597063">
    <property type="component" value="Unassembled WGS sequence"/>
</dbReference>
<feature type="domain" description="DUF397" evidence="1">
    <location>
        <begin position="12"/>
        <end position="65"/>
    </location>
</feature>
<keyword evidence="3" id="KW-1185">Reference proteome</keyword>
<name>A0ABW2XC93_9ACTN</name>
<comment type="caution">
    <text evidence="2">The sequence shown here is derived from an EMBL/GenBank/DDBJ whole genome shotgun (WGS) entry which is preliminary data.</text>
</comment>
<evidence type="ECO:0000259" key="1">
    <source>
        <dbReference type="Pfam" id="PF04149"/>
    </source>
</evidence>
<organism evidence="2 3">
    <name type="scientific">Actinomadura fibrosa</name>
    <dbReference type="NCBI Taxonomy" id="111802"/>
    <lineage>
        <taxon>Bacteria</taxon>
        <taxon>Bacillati</taxon>
        <taxon>Actinomycetota</taxon>
        <taxon>Actinomycetes</taxon>
        <taxon>Streptosporangiales</taxon>
        <taxon>Thermomonosporaceae</taxon>
        <taxon>Actinomadura</taxon>
    </lineage>
</organism>
<reference evidence="3" key="1">
    <citation type="journal article" date="2019" name="Int. J. Syst. Evol. Microbiol.">
        <title>The Global Catalogue of Microorganisms (GCM) 10K type strain sequencing project: providing services to taxonomists for standard genome sequencing and annotation.</title>
        <authorList>
            <consortium name="The Broad Institute Genomics Platform"/>
            <consortium name="The Broad Institute Genome Sequencing Center for Infectious Disease"/>
            <person name="Wu L."/>
            <person name="Ma J."/>
        </authorList>
    </citation>
    <scope>NUCLEOTIDE SEQUENCE [LARGE SCALE GENOMIC DNA]</scope>
    <source>
        <strain evidence="3">JCM 9371</strain>
    </source>
</reference>
<sequence>MMSATTTIPVEQWRKSSYSGTHGEHQCVEVAALPGTVGVRDSTDPQGGRLWLSARDWDALLARLKDAG</sequence>
<proteinExistence type="predicted"/>
<dbReference type="Pfam" id="PF04149">
    <property type="entry name" value="DUF397"/>
    <property type="match status" value="1"/>
</dbReference>
<dbReference type="EMBL" id="JBHTGP010000003">
    <property type="protein sequence ID" value="MFD0683851.1"/>
    <property type="molecule type" value="Genomic_DNA"/>
</dbReference>
<evidence type="ECO:0000313" key="2">
    <source>
        <dbReference type="EMBL" id="MFD0683851.1"/>
    </source>
</evidence>
<protein>
    <submittedName>
        <fullName evidence="2">DUF397 domain-containing protein</fullName>
    </submittedName>
</protein>
<dbReference type="InterPro" id="IPR007278">
    <property type="entry name" value="DUF397"/>
</dbReference>
<gene>
    <name evidence="2" type="ORF">ACFQZM_05030</name>
</gene>
<evidence type="ECO:0000313" key="3">
    <source>
        <dbReference type="Proteomes" id="UP001597063"/>
    </source>
</evidence>
<dbReference type="RefSeq" id="WP_306440661.1">
    <property type="nucleotide sequence ID" value="NZ_CAACUY010000041.1"/>
</dbReference>
<accession>A0ABW2XC93</accession>